<protein>
    <submittedName>
        <fullName evidence="1">Uncharacterized protein</fullName>
    </submittedName>
</protein>
<organism evidence="1 2">
    <name type="scientific">Canavalia gladiata</name>
    <name type="common">Sword bean</name>
    <name type="synonym">Dolichos gladiatus</name>
    <dbReference type="NCBI Taxonomy" id="3824"/>
    <lineage>
        <taxon>Eukaryota</taxon>
        <taxon>Viridiplantae</taxon>
        <taxon>Streptophyta</taxon>
        <taxon>Embryophyta</taxon>
        <taxon>Tracheophyta</taxon>
        <taxon>Spermatophyta</taxon>
        <taxon>Magnoliopsida</taxon>
        <taxon>eudicotyledons</taxon>
        <taxon>Gunneridae</taxon>
        <taxon>Pentapetalae</taxon>
        <taxon>rosids</taxon>
        <taxon>fabids</taxon>
        <taxon>Fabales</taxon>
        <taxon>Fabaceae</taxon>
        <taxon>Papilionoideae</taxon>
        <taxon>50 kb inversion clade</taxon>
        <taxon>NPAAA clade</taxon>
        <taxon>indigoferoid/millettioid clade</taxon>
        <taxon>Phaseoleae</taxon>
        <taxon>Canavalia</taxon>
    </lineage>
</organism>
<reference evidence="1 2" key="1">
    <citation type="submission" date="2024-01" db="EMBL/GenBank/DDBJ databases">
        <title>The genomes of 5 underutilized Papilionoideae crops provide insights into root nodulation and disease resistanc.</title>
        <authorList>
            <person name="Jiang F."/>
        </authorList>
    </citation>
    <scope>NUCLEOTIDE SEQUENCE [LARGE SCALE GENOMIC DNA]</scope>
    <source>
        <strain evidence="1">LVBAO_FW01</strain>
        <tissue evidence="1">Leaves</tissue>
    </source>
</reference>
<keyword evidence="2" id="KW-1185">Reference proteome</keyword>
<dbReference type="EMBL" id="JAYMYQ010000001">
    <property type="protein sequence ID" value="KAK7360225.1"/>
    <property type="molecule type" value="Genomic_DNA"/>
</dbReference>
<name>A0AAN9MSL6_CANGL</name>
<dbReference type="Proteomes" id="UP001367508">
    <property type="component" value="Unassembled WGS sequence"/>
</dbReference>
<accession>A0AAN9MSL6</accession>
<comment type="caution">
    <text evidence="1">The sequence shown here is derived from an EMBL/GenBank/DDBJ whole genome shotgun (WGS) entry which is preliminary data.</text>
</comment>
<sequence>MVIVEHRDSFGINGKARGRMLMLGIEFTKSEPGESRTQVSRSFQAVHLPLGQAIIRIQPSLFDDLRETLNLIRGETTKGKLILASIQGDITAQLSFDRANFVIEAHIIQSKYA</sequence>
<evidence type="ECO:0000313" key="2">
    <source>
        <dbReference type="Proteomes" id="UP001367508"/>
    </source>
</evidence>
<proteinExistence type="predicted"/>
<gene>
    <name evidence="1" type="ORF">VNO77_02207</name>
</gene>
<evidence type="ECO:0000313" key="1">
    <source>
        <dbReference type="EMBL" id="KAK7360225.1"/>
    </source>
</evidence>
<dbReference type="AlphaFoldDB" id="A0AAN9MSL6"/>